<keyword evidence="1" id="KW-0472">Membrane</keyword>
<keyword evidence="1" id="KW-0812">Transmembrane</keyword>
<keyword evidence="1" id="KW-1133">Transmembrane helix</keyword>
<sequence>MSERSRDYLDPALAMDLLAALLSSGIGLASGLQHIGTRFPQARELSEVGLRLHHGFSWQQAWEPVAGITEYQTLAEHLYFPFTAAVPSATVIRGAASSLRRHRQRAAEKRAAELGIKLVVPMGVCLLPSFICLGVMPLVITLFPDVMNL</sequence>
<dbReference type="AlphaFoldDB" id="A0AAJ6DCN7"/>
<organism evidence="2 3">
    <name type="scientific">Auritidibacter ignavus</name>
    <dbReference type="NCBI Taxonomy" id="678932"/>
    <lineage>
        <taxon>Bacteria</taxon>
        <taxon>Bacillati</taxon>
        <taxon>Actinomycetota</taxon>
        <taxon>Actinomycetes</taxon>
        <taxon>Micrococcales</taxon>
        <taxon>Micrococcaceae</taxon>
        <taxon>Auritidibacter</taxon>
    </lineage>
</organism>
<dbReference type="Proteomes" id="UP001224674">
    <property type="component" value="Chromosome"/>
</dbReference>
<keyword evidence="3" id="KW-1185">Reference proteome</keyword>
<feature type="transmembrane region" description="Helical" evidence="1">
    <location>
        <begin position="118"/>
        <end position="143"/>
    </location>
</feature>
<gene>
    <name evidence="2" type="ORF">QDX21_12165</name>
</gene>
<dbReference type="RefSeq" id="WP_110098010.1">
    <property type="nucleotide sequence ID" value="NZ_CP122561.1"/>
</dbReference>
<reference evidence="2 3" key="1">
    <citation type="submission" date="2023-03" db="EMBL/GenBank/DDBJ databases">
        <title>Complete genome sequences of several Auritidibacter ignavus strains isolated from ear infections.</title>
        <authorList>
            <person name="Baehr T."/>
            <person name="Baumhoegger A.M."/>
        </authorList>
    </citation>
    <scope>NUCLEOTIDE SEQUENCE [LARGE SCALE GENOMIC DNA]</scope>
    <source>
        <strain evidence="2 3">BABAE-6</strain>
    </source>
</reference>
<feature type="transmembrane region" description="Helical" evidence="1">
    <location>
        <begin position="12"/>
        <end position="32"/>
    </location>
</feature>
<evidence type="ECO:0000313" key="2">
    <source>
        <dbReference type="EMBL" id="WGH93027.1"/>
    </source>
</evidence>
<proteinExistence type="predicted"/>
<protein>
    <submittedName>
        <fullName evidence="2">Type II secretion system F family protein</fullName>
    </submittedName>
</protein>
<dbReference type="EMBL" id="CP122566">
    <property type="protein sequence ID" value="WGH93027.1"/>
    <property type="molecule type" value="Genomic_DNA"/>
</dbReference>
<feature type="transmembrane region" description="Helical" evidence="1">
    <location>
        <begin position="78"/>
        <end position="97"/>
    </location>
</feature>
<evidence type="ECO:0000313" key="3">
    <source>
        <dbReference type="Proteomes" id="UP001224674"/>
    </source>
</evidence>
<evidence type="ECO:0000256" key="1">
    <source>
        <dbReference type="SAM" id="Phobius"/>
    </source>
</evidence>
<name>A0AAJ6DCN7_9MICC</name>
<accession>A0AAJ6DCN7</accession>